<keyword evidence="2" id="KW-1185">Reference proteome</keyword>
<dbReference type="KEGG" id="vg:80034746"/>
<protein>
    <submittedName>
        <fullName evidence="1">RusA-like resolvase</fullName>
    </submittedName>
</protein>
<sequence>MKIVHVFVPGKPVPQGSVSVYRGRIVGVKPELRKWRNAIRAALLAKHEGEPIDGPIHVALVFQIKPPQRPRWPLPAVKPDLDKLTRAAFDSMSTTKTQRGVITDDARIVSITATKTYHGAPGVMVTITEAGENK</sequence>
<name>A0A9E8AAF6_9CAUD</name>
<dbReference type="Proteomes" id="UP001156221">
    <property type="component" value="Segment"/>
</dbReference>
<accession>A0A9E8AAF6</accession>
<dbReference type="InterPro" id="IPR036614">
    <property type="entry name" value="RusA-like_sf"/>
</dbReference>
<gene>
    <name evidence="1" type="primary">82</name>
    <name evidence="1" type="ORF">SEA_BAUER_82</name>
</gene>
<reference evidence="1" key="1">
    <citation type="submission" date="2022-10" db="EMBL/GenBank/DDBJ databases">
        <authorList>
            <person name="Shreffler J."/>
            <person name="Spring A.M."/>
            <person name="Klyczek K."/>
            <person name="Garlena R.A."/>
            <person name="Russell D.A."/>
            <person name="Pope W.H."/>
            <person name="Jacobs-Sera D."/>
            <person name="Hatfull G.F."/>
        </authorList>
    </citation>
    <scope>NUCLEOTIDE SEQUENCE</scope>
</reference>
<dbReference type="EMBL" id="OP580516">
    <property type="protein sequence ID" value="UYM26631.1"/>
    <property type="molecule type" value="Genomic_DNA"/>
</dbReference>
<dbReference type="Gene3D" id="3.30.1330.70">
    <property type="entry name" value="Holliday junction resolvase RusA"/>
    <property type="match status" value="1"/>
</dbReference>
<dbReference type="InterPro" id="IPR008822">
    <property type="entry name" value="Endonuclease_RusA-like"/>
</dbReference>
<dbReference type="GO" id="GO:0006310">
    <property type="term" value="P:DNA recombination"/>
    <property type="evidence" value="ECO:0007669"/>
    <property type="project" value="InterPro"/>
</dbReference>
<dbReference type="RefSeq" id="YP_010761375.1">
    <property type="nucleotide sequence ID" value="NC_073594.1"/>
</dbReference>
<dbReference type="SUPFAM" id="SSF103084">
    <property type="entry name" value="Holliday junction resolvase RusA"/>
    <property type="match status" value="1"/>
</dbReference>
<evidence type="ECO:0000313" key="2">
    <source>
        <dbReference type="Proteomes" id="UP001156221"/>
    </source>
</evidence>
<organism evidence="1 2">
    <name type="scientific">Arthrobacter phage Bauer</name>
    <dbReference type="NCBI Taxonomy" id="2985648"/>
    <lineage>
        <taxon>Viruses</taxon>
        <taxon>Duplodnaviria</taxon>
        <taxon>Heunggongvirae</taxon>
        <taxon>Uroviricota</taxon>
        <taxon>Caudoviricetes</taxon>
        <taxon>Bauervirus</taxon>
        <taxon>Bauervirus bauer</taxon>
    </lineage>
</organism>
<dbReference type="GO" id="GO:0006281">
    <property type="term" value="P:DNA repair"/>
    <property type="evidence" value="ECO:0007669"/>
    <property type="project" value="InterPro"/>
</dbReference>
<evidence type="ECO:0000313" key="1">
    <source>
        <dbReference type="EMBL" id="UYM26631.1"/>
    </source>
</evidence>
<dbReference type="GO" id="GO:0000287">
    <property type="term" value="F:magnesium ion binding"/>
    <property type="evidence" value="ECO:0007669"/>
    <property type="project" value="InterPro"/>
</dbReference>
<dbReference type="Pfam" id="PF05866">
    <property type="entry name" value="RusA"/>
    <property type="match status" value="1"/>
</dbReference>
<dbReference type="GeneID" id="80034746"/>
<proteinExistence type="predicted"/>